<dbReference type="PaxDb" id="411461-DORFOR_01185"/>
<gene>
    <name evidence="1" type="ORF">DORFOR_01185</name>
</gene>
<comment type="caution">
    <text evidence="1">The sequence shown here is derived from an EMBL/GenBank/DDBJ whole genome shotgun (WGS) entry which is preliminary data.</text>
</comment>
<reference evidence="1 2" key="1">
    <citation type="submission" date="2007-10" db="EMBL/GenBank/DDBJ databases">
        <title>Draft genome sequence of Dorea formicigenerans(ATCC 27755).</title>
        <authorList>
            <person name="Sudarsanam P."/>
            <person name="Ley R."/>
            <person name="Guruge J."/>
            <person name="Turnbaugh P.J."/>
            <person name="Mahowald M."/>
            <person name="Liep D."/>
            <person name="Gordon J."/>
        </authorList>
    </citation>
    <scope>NUCLEOTIDE SEQUENCE [LARGE SCALE GENOMIC DNA]</scope>
    <source>
        <strain evidence="1 2">ATCC 27755</strain>
    </source>
</reference>
<dbReference type="GeneID" id="92863054"/>
<dbReference type="Proteomes" id="UP000005359">
    <property type="component" value="Unassembled WGS sequence"/>
</dbReference>
<organism evidence="1 2">
    <name type="scientific">Dorea formicigenerans ATCC 27755</name>
    <dbReference type="NCBI Taxonomy" id="411461"/>
    <lineage>
        <taxon>Bacteria</taxon>
        <taxon>Bacillati</taxon>
        <taxon>Bacillota</taxon>
        <taxon>Clostridia</taxon>
        <taxon>Lachnospirales</taxon>
        <taxon>Lachnospiraceae</taxon>
        <taxon>Dorea</taxon>
    </lineage>
</organism>
<evidence type="ECO:0000313" key="2">
    <source>
        <dbReference type="Proteomes" id="UP000005359"/>
    </source>
</evidence>
<proteinExistence type="predicted"/>
<reference evidence="1 2" key="2">
    <citation type="submission" date="2007-10" db="EMBL/GenBank/DDBJ databases">
        <authorList>
            <person name="Fulton L."/>
            <person name="Clifton S."/>
            <person name="Fulton B."/>
            <person name="Xu J."/>
            <person name="Minx P."/>
            <person name="Pepin K.H."/>
            <person name="Johnson M."/>
            <person name="Thiruvilangam P."/>
            <person name="Bhonagiri V."/>
            <person name="Nash W.E."/>
            <person name="Wang C."/>
            <person name="Mardis E.R."/>
            <person name="Wilson R.K."/>
        </authorList>
    </citation>
    <scope>NUCLEOTIDE SEQUENCE [LARGE SCALE GENOMIC DNA]</scope>
    <source>
        <strain evidence="1 2">ATCC 27755</strain>
    </source>
</reference>
<dbReference type="AlphaFoldDB" id="B0G4J8"/>
<name>B0G4J8_9FIRM</name>
<dbReference type="STRING" id="411461.DORFOR_01185"/>
<protein>
    <submittedName>
        <fullName evidence="1">Uncharacterized protein</fullName>
    </submittedName>
</protein>
<dbReference type="RefSeq" id="WP_005332055.1">
    <property type="nucleotide sequence ID" value="NZ_AAXA02000011.1"/>
</dbReference>
<accession>B0G4J8</accession>
<dbReference type="EMBL" id="AAXA02000011">
    <property type="protein sequence ID" value="EDR47650.1"/>
    <property type="molecule type" value="Genomic_DNA"/>
</dbReference>
<evidence type="ECO:0000313" key="1">
    <source>
        <dbReference type="EMBL" id="EDR47650.1"/>
    </source>
</evidence>
<sequence>MLEITEIKLSKNPVSTGEQFKISIQIVEKKSYPYRYPRKYPVSQVSLAEPVKE</sequence>